<evidence type="ECO:0000256" key="2">
    <source>
        <dbReference type="ARBA" id="ARBA00023125"/>
    </source>
</evidence>
<keyword evidence="7" id="KW-1185">Reference proteome</keyword>
<feature type="domain" description="HTH araC/xylS-type" evidence="5">
    <location>
        <begin position="225"/>
        <end position="326"/>
    </location>
</feature>
<evidence type="ECO:0000256" key="1">
    <source>
        <dbReference type="ARBA" id="ARBA00023015"/>
    </source>
</evidence>
<feature type="transmembrane region" description="Helical" evidence="4">
    <location>
        <begin position="93"/>
        <end position="112"/>
    </location>
</feature>
<dbReference type="RefSeq" id="WP_162142703.1">
    <property type="nucleotide sequence ID" value="NZ_JAHVHP010000002.1"/>
</dbReference>
<dbReference type="Gene3D" id="1.10.10.60">
    <property type="entry name" value="Homeodomain-like"/>
    <property type="match status" value="1"/>
</dbReference>
<comment type="caution">
    <text evidence="6">The sequence shown here is derived from an EMBL/GenBank/DDBJ whole genome shotgun (WGS) entry which is preliminary data.</text>
</comment>
<keyword evidence="4" id="KW-0472">Membrane</keyword>
<reference evidence="6 7" key="1">
    <citation type="submission" date="2021-06" db="EMBL/GenBank/DDBJ databases">
        <title>44 bacteria genomes isolated from Dapeng, Shenzhen.</title>
        <authorList>
            <person name="Zheng W."/>
            <person name="Yu S."/>
            <person name="Huang Y."/>
        </authorList>
    </citation>
    <scope>NUCLEOTIDE SEQUENCE [LARGE SCALE GENOMIC DNA]</scope>
    <source>
        <strain evidence="6 7">DP5N14-6</strain>
    </source>
</reference>
<feature type="transmembrane region" description="Helical" evidence="4">
    <location>
        <begin position="158"/>
        <end position="180"/>
    </location>
</feature>
<feature type="transmembrane region" description="Helical" evidence="4">
    <location>
        <begin position="38"/>
        <end position="59"/>
    </location>
</feature>
<evidence type="ECO:0000259" key="5">
    <source>
        <dbReference type="PROSITE" id="PS01124"/>
    </source>
</evidence>
<name>A0ABS7N507_9BACT</name>
<dbReference type="PANTHER" id="PTHR43280:SF29">
    <property type="entry name" value="ARAC-FAMILY TRANSCRIPTIONAL REGULATOR"/>
    <property type="match status" value="1"/>
</dbReference>
<organism evidence="6 7">
    <name type="scientific">Algoriphagus marincola</name>
    <dbReference type="NCBI Taxonomy" id="264027"/>
    <lineage>
        <taxon>Bacteria</taxon>
        <taxon>Pseudomonadati</taxon>
        <taxon>Bacteroidota</taxon>
        <taxon>Cytophagia</taxon>
        <taxon>Cytophagales</taxon>
        <taxon>Cyclobacteriaceae</taxon>
        <taxon>Algoriphagus</taxon>
    </lineage>
</organism>
<dbReference type="SUPFAM" id="SSF46689">
    <property type="entry name" value="Homeodomain-like"/>
    <property type="match status" value="1"/>
</dbReference>
<accession>A0ABS7N507</accession>
<keyword evidence="2" id="KW-0238">DNA-binding</keyword>
<dbReference type="InterPro" id="IPR018060">
    <property type="entry name" value="HTH_AraC"/>
</dbReference>
<keyword evidence="4" id="KW-0812">Transmembrane</keyword>
<dbReference type="InterPro" id="IPR009057">
    <property type="entry name" value="Homeodomain-like_sf"/>
</dbReference>
<evidence type="ECO:0000256" key="4">
    <source>
        <dbReference type="SAM" id="Phobius"/>
    </source>
</evidence>
<sequence length="333" mass="39165">MLDFPHISRTGNISAYLIAPLFFLFVKKIIYREEKVERWRWLFAIPSIGYIVDYFPYYISSASEKVEMIQSQQLNYNHFLFKEGIFFPDEFHFFFRQVWLLIFLVLVFNLLWKNKNQLNREESHLNRYIFNFLVFITSILCFAILPGFFRFIDRWGGFTIEVQTLTVSTALIGAGIFLVFNPRLLYGFYWSGSVQEEVKKKEISPAKPVGYSQSEELEQLCKQLTDLVQSQKLYLKQGITINDLSNELNIPVYKISPAINLCYDTNFNQWINKFRIEEFNRLVEKGEHNLLTLDGLASKCGFSNRTTFISSFKKINGKTPSEYLKEKTMISSN</sequence>
<gene>
    <name evidence="6" type="ORF">KUV23_10585</name>
</gene>
<proteinExistence type="predicted"/>
<feature type="transmembrane region" description="Helical" evidence="4">
    <location>
        <begin position="6"/>
        <end position="26"/>
    </location>
</feature>
<keyword evidence="1" id="KW-0805">Transcription regulation</keyword>
<keyword evidence="4" id="KW-1133">Transmembrane helix</keyword>
<evidence type="ECO:0000313" key="7">
    <source>
        <dbReference type="Proteomes" id="UP000766609"/>
    </source>
</evidence>
<dbReference type="Pfam" id="PF12833">
    <property type="entry name" value="HTH_18"/>
    <property type="match status" value="1"/>
</dbReference>
<dbReference type="PANTHER" id="PTHR43280">
    <property type="entry name" value="ARAC-FAMILY TRANSCRIPTIONAL REGULATOR"/>
    <property type="match status" value="1"/>
</dbReference>
<evidence type="ECO:0000256" key="3">
    <source>
        <dbReference type="ARBA" id="ARBA00023163"/>
    </source>
</evidence>
<keyword evidence="3" id="KW-0804">Transcription</keyword>
<feature type="transmembrane region" description="Helical" evidence="4">
    <location>
        <begin position="132"/>
        <end position="152"/>
    </location>
</feature>
<evidence type="ECO:0000313" key="6">
    <source>
        <dbReference type="EMBL" id="MBY5951422.1"/>
    </source>
</evidence>
<dbReference type="Proteomes" id="UP000766609">
    <property type="component" value="Unassembled WGS sequence"/>
</dbReference>
<dbReference type="EMBL" id="JAHVHP010000002">
    <property type="protein sequence ID" value="MBY5951422.1"/>
    <property type="molecule type" value="Genomic_DNA"/>
</dbReference>
<dbReference type="PROSITE" id="PS01124">
    <property type="entry name" value="HTH_ARAC_FAMILY_2"/>
    <property type="match status" value="1"/>
</dbReference>
<dbReference type="SMART" id="SM00342">
    <property type="entry name" value="HTH_ARAC"/>
    <property type="match status" value="1"/>
</dbReference>
<protein>
    <submittedName>
        <fullName evidence="6">AraC family transcriptional regulator</fullName>
    </submittedName>
</protein>